<feature type="active site" description="Proton donor" evidence="3">
    <location>
        <position position="83"/>
    </location>
</feature>
<gene>
    <name evidence="3 5" type="primary">murQ</name>
    <name evidence="5" type="ORF">P5G49_17350</name>
</gene>
<comment type="function">
    <text evidence="3">Specifically catalyzes the cleavage of the D-lactyl ether substituent of MurNAc 6-phosphate, producing GlcNAc 6-phosphate and D-lactate.</text>
</comment>
<sequence length="302" mass="32273">MNLGKLGTEKINPNTLSIDMCSSLEIASLMNTEDETVASAIRSELLQISKLIDAAYPIIQRSGRIFYIGTGSSGRLGVLDASEIPPTFNLMPNQFIGIIAGGDEALRTSKPTVEDSESEGIATLKAYSITSNDLVIGLTASGRTPFVKGALQYAASQQAFTGLICCNKNAEISSFVDVAVEIDTGPEVIAGSTRLKAGTAQKMALNIFSTATMIKAGKVYKNLMVDLVASNEKLQDRAMRIIMEATGATYEEATEAFRISNKQVKTAIVYLLVGESVEKINEKLSAHQGKVRDALNSLGYGE</sequence>
<dbReference type="InterPro" id="IPR000408">
    <property type="entry name" value="Reg_chr_condens"/>
</dbReference>
<proteinExistence type="inferred from homology"/>
<accession>A0ABT8JVM6</accession>
<dbReference type="EC" id="4.2.1.126" evidence="3"/>
<dbReference type="Pfam" id="PF22645">
    <property type="entry name" value="GKRP_SIS_N"/>
    <property type="match status" value="1"/>
</dbReference>
<keyword evidence="2 3" id="KW-0119">Carbohydrate metabolism</keyword>
<feature type="active site" evidence="3">
    <location>
        <position position="114"/>
    </location>
</feature>
<dbReference type="EMBL" id="JAROCC010000024">
    <property type="protein sequence ID" value="MDN4609231.1"/>
    <property type="molecule type" value="Genomic_DNA"/>
</dbReference>
<dbReference type="NCBIfam" id="NF003915">
    <property type="entry name" value="PRK05441.1"/>
    <property type="match status" value="1"/>
</dbReference>
<comment type="caution">
    <text evidence="5">The sequence shown here is derived from an EMBL/GenBank/DDBJ whole genome shotgun (WGS) entry which is preliminary data.</text>
</comment>
<dbReference type="NCBIfam" id="NF009222">
    <property type="entry name" value="PRK12570.1"/>
    <property type="match status" value="1"/>
</dbReference>
<dbReference type="PANTHER" id="PTHR10088">
    <property type="entry name" value="GLUCOKINASE REGULATORY PROTEIN"/>
    <property type="match status" value="1"/>
</dbReference>
<dbReference type="RefSeq" id="WP_301245912.1">
    <property type="nucleotide sequence ID" value="NZ_JAROCC010000024.1"/>
</dbReference>
<reference evidence="5" key="1">
    <citation type="submission" date="2023-03" db="EMBL/GenBank/DDBJ databases">
        <title>MT1 and MT2 Draft Genomes of Novel Species.</title>
        <authorList>
            <person name="Venkateswaran K."/>
        </authorList>
    </citation>
    <scope>NUCLEOTIDE SEQUENCE</scope>
    <source>
        <strain evidence="5">F6_3S_P_2</strain>
    </source>
</reference>
<dbReference type="CDD" id="cd05007">
    <property type="entry name" value="SIS_Etherase"/>
    <property type="match status" value="1"/>
</dbReference>
<protein>
    <recommendedName>
        <fullName evidence="3">N-acetylmuramic acid 6-phosphate etherase</fullName>
        <shortName evidence="3">MurNAc-6-P etherase</shortName>
        <ecNumber evidence="3">4.2.1.126</ecNumber>
    </recommendedName>
    <alternativeName>
        <fullName evidence="3">N-acetylmuramic acid 6-phosphate hydrolase</fullName>
    </alternativeName>
    <alternativeName>
        <fullName evidence="3">N-acetylmuramic acid 6-phosphate lyase</fullName>
    </alternativeName>
</protein>
<organism evidence="5 6">
    <name type="scientific">Sporosarcina highlanderae</name>
    <dbReference type="NCBI Taxonomy" id="3035916"/>
    <lineage>
        <taxon>Bacteria</taxon>
        <taxon>Bacillati</taxon>
        <taxon>Bacillota</taxon>
        <taxon>Bacilli</taxon>
        <taxon>Bacillales</taxon>
        <taxon>Caryophanaceae</taxon>
        <taxon>Sporosarcina</taxon>
    </lineage>
</organism>
<keyword evidence="1 3" id="KW-0456">Lyase</keyword>
<keyword evidence="6" id="KW-1185">Reference proteome</keyword>
<dbReference type="InterPro" id="IPR001347">
    <property type="entry name" value="SIS_dom"/>
</dbReference>
<dbReference type="PROSITE" id="PS50012">
    <property type="entry name" value="RCC1_3"/>
    <property type="match status" value="1"/>
</dbReference>
<dbReference type="PROSITE" id="PS51464">
    <property type="entry name" value="SIS"/>
    <property type="match status" value="1"/>
</dbReference>
<dbReference type="InterPro" id="IPR005486">
    <property type="entry name" value="Glucokinase_regulatory_CS"/>
</dbReference>
<dbReference type="SUPFAM" id="SSF53697">
    <property type="entry name" value="SIS domain"/>
    <property type="match status" value="1"/>
</dbReference>
<dbReference type="InterPro" id="IPR046348">
    <property type="entry name" value="SIS_dom_sf"/>
</dbReference>
<evidence type="ECO:0000313" key="5">
    <source>
        <dbReference type="EMBL" id="MDN4609231.1"/>
    </source>
</evidence>
<dbReference type="InterPro" id="IPR005488">
    <property type="entry name" value="Etherase_MurQ"/>
</dbReference>
<evidence type="ECO:0000256" key="2">
    <source>
        <dbReference type="ARBA" id="ARBA00023277"/>
    </source>
</evidence>
<evidence type="ECO:0000259" key="4">
    <source>
        <dbReference type="PROSITE" id="PS51464"/>
    </source>
</evidence>
<evidence type="ECO:0000256" key="3">
    <source>
        <dbReference type="HAMAP-Rule" id="MF_00068"/>
    </source>
</evidence>
<dbReference type="Gene3D" id="1.10.8.1080">
    <property type="match status" value="1"/>
</dbReference>
<comment type="miscellaneous">
    <text evidence="3">A lyase-type mechanism (elimination/hydration) is suggested for the cleavage of the lactyl ether bond of MurNAc 6-phosphate, with the formation of an alpha,beta-unsaturated aldehyde intermediate with (E)-stereochemistry, followed by the syn addition of water to give product.</text>
</comment>
<comment type="pathway">
    <text evidence="3">Amino-sugar metabolism; N-acetylmuramate degradation.</text>
</comment>
<dbReference type="Gene3D" id="3.40.50.10490">
    <property type="entry name" value="Glucose-6-phosphate isomerase like protein, domain 1"/>
    <property type="match status" value="1"/>
</dbReference>
<comment type="subunit">
    <text evidence="3">Homodimer.</text>
</comment>
<dbReference type="PROSITE" id="PS01272">
    <property type="entry name" value="GCKR"/>
    <property type="match status" value="1"/>
</dbReference>
<evidence type="ECO:0000256" key="1">
    <source>
        <dbReference type="ARBA" id="ARBA00023239"/>
    </source>
</evidence>
<comment type="catalytic activity">
    <reaction evidence="3">
        <text>N-acetyl-D-muramate 6-phosphate + H2O = N-acetyl-D-glucosamine 6-phosphate + (R)-lactate</text>
        <dbReference type="Rhea" id="RHEA:26410"/>
        <dbReference type="ChEBI" id="CHEBI:15377"/>
        <dbReference type="ChEBI" id="CHEBI:16004"/>
        <dbReference type="ChEBI" id="CHEBI:57513"/>
        <dbReference type="ChEBI" id="CHEBI:58722"/>
        <dbReference type="EC" id="4.2.1.126"/>
    </reaction>
</comment>
<evidence type="ECO:0000313" key="6">
    <source>
        <dbReference type="Proteomes" id="UP001175097"/>
    </source>
</evidence>
<dbReference type="GO" id="GO:0016829">
    <property type="term" value="F:lyase activity"/>
    <property type="evidence" value="ECO:0007669"/>
    <property type="project" value="UniProtKB-KW"/>
</dbReference>
<dbReference type="PANTHER" id="PTHR10088:SF4">
    <property type="entry name" value="GLUCOKINASE REGULATORY PROTEIN"/>
    <property type="match status" value="1"/>
</dbReference>
<dbReference type="NCBIfam" id="TIGR00274">
    <property type="entry name" value="N-acetylmuramic acid 6-phosphate etherase"/>
    <property type="match status" value="1"/>
</dbReference>
<dbReference type="HAMAP" id="MF_00068">
    <property type="entry name" value="MurQ"/>
    <property type="match status" value="1"/>
</dbReference>
<dbReference type="Proteomes" id="UP001175097">
    <property type="component" value="Unassembled WGS sequence"/>
</dbReference>
<name>A0ABT8JVM6_9BACL</name>
<comment type="similarity">
    <text evidence="3">Belongs to the GCKR-like family. MurNAc-6-P etherase subfamily.</text>
</comment>
<feature type="domain" description="SIS" evidence="4">
    <location>
        <begin position="55"/>
        <end position="218"/>
    </location>
</feature>
<dbReference type="InterPro" id="IPR040190">
    <property type="entry name" value="MURQ/GCKR"/>
</dbReference>